<protein>
    <submittedName>
        <fullName evidence="1">Uncharacterized protein</fullName>
    </submittedName>
</protein>
<dbReference type="AlphaFoldDB" id="A0ABD3TU91"/>
<organism evidence="1 2">
    <name type="scientific">Penstemon smallii</name>
    <dbReference type="NCBI Taxonomy" id="265156"/>
    <lineage>
        <taxon>Eukaryota</taxon>
        <taxon>Viridiplantae</taxon>
        <taxon>Streptophyta</taxon>
        <taxon>Embryophyta</taxon>
        <taxon>Tracheophyta</taxon>
        <taxon>Spermatophyta</taxon>
        <taxon>Magnoliopsida</taxon>
        <taxon>eudicotyledons</taxon>
        <taxon>Gunneridae</taxon>
        <taxon>Pentapetalae</taxon>
        <taxon>asterids</taxon>
        <taxon>lamiids</taxon>
        <taxon>Lamiales</taxon>
        <taxon>Plantaginaceae</taxon>
        <taxon>Cheloneae</taxon>
        <taxon>Penstemon</taxon>
    </lineage>
</organism>
<dbReference type="Proteomes" id="UP001634393">
    <property type="component" value="Unassembled WGS sequence"/>
</dbReference>
<gene>
    <name evidence="1" type="ORF">ACJIZ3_024682</name>
</gene>
<comment type="caution">
    <text evidence="1">The sequence shown here is derived from an EMBL/GenBank/DDBJ whole genome shotgun (WGS) entry which is preliminary data.</text>
</comment>
<reference evidence="1 2" key="1">
    <citation type="submission" date="2024-12" db="EMBL/GenBank/DDBJ databases">
        <title>The unique morphological basis and parallel evolutionary history of personate flowers in Penstemon.</title>
        <authorList>
            <person name="Depatie T.H."/>
            <person name="Wessinger C.A."/>
        </authorList>
    </citation>
    <scope>NUCLEOTIDE SEQUENCE [LARGE SCALE GENOMIC DNA]</scope>
    <source>
        <strain evidence="1">WTNN_2</strain>
        <tissue evidence="1">Leaf</tissue>
    </source>
</reference>
<accession>A0ABD3TU91</accession>
<name>A0ABD3TU91_9LAMI</name>
<keyword evidence="2" id="KW-1185">Reference proteome</keyword>
<proteinExistence type="predicted"/>
<dbReference type="EMBL" id="JBJXBP010000003">
    <property type="protein sequence ID" value="KAL3840091.1"/>
    <property type="molecule type" value="Genomic_DNA"/>
</dbReference>
<evidence type="ECO:0000313" key="1">
    <source>
        <dbReference type="EMBL" id="KAL3840091.1"/>
    </source>
</evidence>
<sequence>MAGPFGPLSRYLSSRSVRSLISASTSALGHLDELAGVKVLSPPLSLVDTSNVFMGVIVNPGAGAGAGGRVICCAGVGFFRGCGRGFSTGGCTCSIMD</sequence>
<evidence type="ECO:0000313" key="2">
    <source>
        <dbReference type="Proteomes" id="UP001634393"/>
    </source>
</evidence>